<comment type="caution">
    <text evidence="2">The sequence shown here is derived from an EMBL/GenBank/DDBJ whole genome shotgun (WGS) entry which is preliminary data.</text>
</comment>
<reference evidence="2" key="1">
    <citation type="journal article" date="2020" name="New Phytol.">
        <title>Comparative genomics reveals dynamic genome evolution in host specialist ectomycorrhizal fungi.</title>
        <authorList>
            <person name="Lofgren L.A."/>
            <person name="Nguyen N.H."/>
            <person name="Vilgalys R."/>
            <person name="Ruytinx J."/>
            <person name="Liao H.L."/>
            <person name="Branco S."/>
            <person name="Kuo A."/>
            <person name="LaButti K."/>
            <person name="Lipzen A."/>
            <person name="Andreopoulos W."/>
            <person name="Pangilinan J."/>
            <person name="Riley R."/>
            <person name="Hundley H."/>
            <person name="Na H."/>
            <person name="Barry K."/>
            <person name="Grigoriev I.V."/>
            <person name="Stajich J.E."/>
            <person name="Kennedy P.G."/>
        </authorList>
    </citation>
    <scope>NUCLEOTIDE SEQUENCE</scope>
    <source>
        <strain evidence="2">S12</strain>
    </source>
</reference>
<evidence type="ECO:0000313" key="3">
    <source>
        <dbReference type="Proteomes" id="UP000719766"/>
    </source>
</evidence>
<evidence type="ECO:0000256" key="1">
    <source>
        <dbReference type="SAM" id="MobiDB-lite"/>
    </source>
</evidence>
<dbReference type="GeneID" id="64603108"/>
<keyword evidence="3" id="KW-1185">Reference proteome</keyword>
<dbReference type="AlphaFoldDB" id="A0A9P7APK3"/>
<proteinExistence type="predicted"/>
<protein>
    <submittedName>
        <fullName evidence="2">Uncharacterized protein</fullName>
    </submittedName>
</protein>
<gene>
    <name evidence="2" type="ORF">HD556DRAFT_1527449</name>
</gene>
<feature type="compositionally biased region" description="Basic and acidic residues" evidence="1">
    <location>
        <begin position="205"/>
        <end position="228"/>
    </location>
</feature>
<sequence length="228" mass="26199">MCSMCMIIPSTLAPMLSHDAVMFRCICCHVQMQQGDHMYSPYMGFYHNDKPILTDFLCINATLEVYLKSQLSSVSVLFVHLTLVNNDARVGTFELGYQFLRPYFLHGGITFKEIQFDISTDSKINKYESMTDSFKSILVHYKKDFLSLKDSKKNRSHIIKKIRKAILAAHKEQGEEVALPGSLKKVIKQYYSKQISEDKESDLEGDAKEREAAARPKEASFYKKRLTD</sequence>
<name>A0A9P7APK3_9AGAM</name>
<accession>A0A9P7APK3</accession>
<dbReference type="Proteomes" id="UP000719766">
    <property type="component" value="Unassembled WGS sequence"/>
</dbReference>
<dbReference type="EMBL" id="JABBWE010000029">
    <property type="protein sequence ID" value="KAG1793640.1"/>
    <property type="molecule type" value="Genomic_DNA"/>
</dbReference>
<dbReference type="RefSeq" id="XP_041160038.1">
    <property type="nucleotide sequence ID" value="XM_041309344.1"/>
</dbReference>
<evidence type="ECO:0000313" key="2">
    <source>
        <dbReference type="EMBL" id="KAG1793640.1"/>
    </source>
</evidence>
<organism evidence="2 3">
    <name type="scientific">Suillus plorans</name>
    <dbReference type="NCBI Taxonomy" id="116603"/>
    <lineage>
        <taxon>Eukaryota</taxon>
        <taxon>Fungi</taxon>
        <taxon>Dikarya</taxon>
        <taxon>Basidiomycota</taxon>
        <taxon>Agaricomycotina</taxon>
        <taxon>Agaricomycetes</taxon>
        <taxon>Agaricomycetidae</taxon>
        <taxon>Boletales</taxon>
        <taxon>Suillineae</taxon>
        <taxon>Suillaceae</taxon>
        <taxon>Suillus</taxon>
    </lineage>
</organism>
<dbReference type="OrthoDB" id="2685277at2759"/>
<feature type="region of interest" description="Disordered" evidence="1">
    <location>
        <begin position="195"/>
        <end position="228"/>
    </location>
</feature>